<evidence type="ECO:0000256" key="1">
    <source>
        <dbReference type="SAM" id="SignalP"/>
    </source>
</evidence>
<dbReference type="InterPro" id="IPR008421">
    <property type="entry name" value="Borrelia_lipoprotein_PFam54/60"/>
</dbReference>
<evidence type="ECO:0000313" key="2">
    <source>
        <dbReference type="EMBL" id="APR65326.1"/>
    </source>
</evidence>
<evidence type="ECO:0000313" key="3">
    <source>
        <dbReference type="Proteomes" id="UP000185502"/>
    </source>
</evidence>
<reference evidence="2" key="1">
    <citation type="submission" date="2016-02" db="EMBL/GenBank/DDBJ databases">
        <title>lpA89 plasmid of the avian spirochetosis agent Borrelia anserina Es.</title>
        <authorList>
            <person name="Elbir H."/>
            <person name="Sitlani P."/>
            <person name="Bergstroem S."/>
            <person name="Barbour A.G."/>
        </authorList>
    </citation>
    <scope>NUCLEOTIDE SEQUENCE [LARGE SCALE GENOMIC DNA]</scope>
    <source>
        <strain evidence="2">Es</strain>
        <plasmid evidence="2">lpA89</plasmid>
    </source>
</reference>
<evidence type="ECO:0008006" key="4">
    <source>
        <dbReference type="Google" id="ProtNLM"/>
    </source>
</evidence>
<dbReference type="RefSeq" id="WP_075550339.1">
    <property type="nucleotide sequence ID" value="NZ_CP014325.1"/>
</dbReference>
<dbReference type="Pfam" id="PF05714">
    <property type="entry name" value="PFam54_60"/>
    <property type="match status" value="1"/>
</dbReference>
<dbReference type="EMBL" id="CP014325">
    <property type="protein sequence ID" value="APR65326.1"/>
    <property type="molecule type" value="Genomic_DNA"/>
</dbReference>
<keyword evidence="1" id="KW-0732">Signal</keyword>
<protein>
    <recommendedName>
        <fullName evidence="4">Lipoprotein</fullName>
    </recommendedName>
</protein>
<dbReference type="Proteomes" id="UP000185502">
    <property type="component" value="Plasmid lpA89"/>
</dbReference>
<keyword evidence="2" id="KW-0614">Plasmid</keyword>
<dbReference type="Gene3D" id="1.10.3160.10">
    <property type="entry name" value="Bbcrasp-1"/>
    <property type="match status" value="1"/>
</dbReference>
<feature type="signal peptide" evidence="1">
    <location>
        <begin position="1"/>
        <end position="19"/>
    </location>
</feature>
<name>A0ABN4UAB9_BORAN</name>
<sequence length="276" mass="32150">MKTYFLTTFFILTSLTFIACNSNKESDSSDSNTIIKKLKDYLKEEEAILQKHADQNWIEPENQYGLSDHIDKNKLFDVIQYAADNQTSIAYSTHDAMSLNARREIYLAFEYDSHNIKSVFKQFANKIARHIKQIEISTTSNDIEKLNTRIIKSQLSLLLEYIRKYAKNYYIEIFGTLNDKKDKLNQLNLNDLRELEAKFVTVRSAKAKIKQEAEVIKNEFDNNIEINSTSKHRLRSNANANEIASYLQNKQSKFENNAQKIEDTVADIKKILNRIK</sequence>
<keyword evidence="3" id="KW-1185">Reference proteome</keyword>
<gene>
    <name evidence="2" type="ORF">N187_A07</name>
</gene>
<geneLocation type="plasmid" evidence="2 3">
    <name>lpA89</name>
</geneLocation>
<proteinExistence type="predicted"/>
<accession>A0ABN4UAB9</accession>
<dbReference type="PROSITE" id="PS51257">
    <property type="entry name" value="PROKAR_LIPOPROTEIN"/>
    <property type="match status" value="1"/>
</dbReference>
<feature type="chain" id="PRO_5045592180" description="Lipoprotein" evidence="1">
    <location>
        <begin position="20"/>
        <end position="276"/>
    </location>
</feature>
<organism evidence="2 3">
    <name type="scientific">Borrelia anserina Es</name>
    <dbReference type="NCBI Taxonomy" id="1365188"/>
    <lineage>
        <taxon>Bacteria</taxon>
        <taxon>Pseudomonadati</taxon>
        <taxon>Spirochaetota</taxon>
        <taxon>Spirochaetia</taxon>
        <taxon>Spirochaetales</taxon>
        <taxon>Borreliaceae</taxon>
        <taxon>Borrelia</taxon>
    </lineage>
</organism>